<evidence type="ECO:0000313" key="6">
    <source>
        <dbReference type="EMBL" id="URE17005.1"/>
    </source>
</evidence>
<dbReference type="GO" id="GO:0005524">
    <property type="term" value="F:ATP binding"/>
    <property type="evidence" value="ECO:0007669"/>
    <property type="project" value="UniProtKB-UniRule"/>
</dbReference>
<feature type="binding site" evidence="2">
    <location>
        <position position="221"/>
    </location>
    <ligand>
        <name>ATP</name>
        <dbReference type="ChEBI" id="CHEBI:30616"/>
    </ligand>
</feature>
<keyword evidence="6" id="KW-0808">Transferase</keyword>
<dbReference type="GO" id="GO:0016301">
    <property type="term" value="F:kinase activity"/>
    <property type="evidence" value="ECO:0007669"/>
    <property type="project" value="UniProtKB-KW"/>
</dbReference>
<gene>
    <name evidence="6" type="ORF">MUK42_11072</name>
</gene>
<keyword evidence="7" id="KW-1185">Reference proteome</keyword>
<dbReference type="Pfam" id="PF01926">
    <property type="entry name" value="MMR_HSR1"/>
    <property type="match status" value="1"/>
</dbReference>
<dbReference type="Gene3D" id="3.30.200.20">
    <property type="entry name" value="Phosphorylase Kinase, domain 1"/>
    <property type="match status" value="1"/>
</dbReference>
<dbReference type="AlphaFoldDB" id="A0A9E7GLH0"/>
<dbReference type="Gene3D" id="3.10.20.30">
    <property type="match status" value="1"/>
</dbReference>
<feature type="domain" description="OBG-type G" evidence="5">
    <location>
        <begin position="354"/>
        <end position="455"/>
    </location>
</feature>
<dbReference type="PROSITE" id="PS51710">
    <property type="entry name" value="G_OBG"/>
    <property type="match status" value="1"/>
</dbReference>
<feature type="region of interest" description="Disordered" evidence="4">
    <location>
        <begin position="85"/>
        <end position="114"/>
    </location>
</feature>
<reference evidence="6" key="1">
    <citation type="submission" date="2022-05" db="EMBL/GenBank/DDBJ databases">
        <title>The Musa troglodytarum L. genome provides insights into the mechanism of non-climacteric behaviour and enrichment of carotenoids.</title>
        <authorList>
            <person name="Wang J."/>
        </authorList>
    </citation>
    <scope>NUCLEOTIDE SEQUENCE</scope>
    <source>
        <tissue evidence="6">Leaf</tissue>
    </source>
</reference>
<evidence type="ECO:0000256" key="3">
    <source>
        <dbReference type="SAM" id="Coils"/>
    </source>
</evidence>
<dbReference type="InterPro" id="IPR027417">
    <property type="entry name" value="P-loop_NTPase"/>
</dbReference>
<feature type="compositionally biased region" description="Basic and acidic residues" evidence="4">
    <location>
        <begin position="86"/>
        <end position="111"/>
    </location>
</feature>
<dbReference type="EMBL" id="CP097509">
    <property type="protein sequence ID" value="URE17005.1"/>
    <property type="molecule type" value="Genomic_DNA"/>
</dbReference>
<evidence type="ECO:0000256" key="4">
    <source>
        <dbReference type="SAM" id="MobiDB-lite"/>
    </source>
</evidence>
<dbReference type="PANTHER" id="PTHR23305">
    <property type="entry name" value="OBG GTPASE FAMILY"/>
    <property type="match status" value="1"/>
</dbReference>
<proteinExistence type="predicted"/>
<dbReference type="SUPFAM" id="SSF56112">
    <property type="entry name" value="Protein kinase-like (PK-like)"/>
    <property type="match status" value="1"/>
</dbReference>
<dbReference type="InterPro" id="IPR059233">
    <property type="entry name" value="MobB_NdrA/B/Cbk1"/>
</dbReference>
<evidence type="ECO:0000259" key="5">
    <source>
        <dbReference type="PROSITE" id="PS51710"/>
    </source>
</evidence>
<dbReference type="PRINTS" id="PR00326">
    <property type="entry name" value="GTP1OBG"/>
</dbReference>
<keyword evidence="3" id="KW-0175">Coiled coil</keyword>
<keyword evidence="2" id="KW-0067">ATP-binding</keyword>
<sequence>MAWWEEGAGQAVEASRVVVVVVVVEVAECQSDAGADRISVLRKGREEFITRPALRILAFSRLKLVSRKGNLEVMDSARSWFHKLQPRGDKVKPGPAKKEAGSVKDMQKPPIDEAPSNITKQKVAAAKQYIENHYKAQMKSLQDRKERRWMLERKLADAEVSEEEQNNILKNLEKKETEYMRRQRHKMGVDDFELLTIIGRGAFGEVRLCKEKTTGHVYAMKKLKKSEMLRRGQASAAVETSSKSGPWRKMLPSKDNRGYWSLQRIVTCRSRVAYLMKWCGARVSLVRFSWCAATERSAKRRAMAAARVLGTALIGLSLKHSSASSHSTGSSPLLLRWQWRRLYSSSGSRLSMSLKAGIVGLPNVGKSTLFNAVVENGKAQAANFPFCTIEPNVGIVAVPDPRLDVLGGLSKSQRTVPASIEFVDIAGLVKGASQGEGLGNKFLSHIREVDSILQVEAELTELAQEERIEFLKSLGVSESGLGNLIRATYKVLGLRTYFTSGEKLRSEGKDYIVREGDVMLFRFNV</sequence>
<dbReference type="InterPro" id="IPR031167">
    <property type="entry name" value="G_OBG"/>
</dbReference>
<dbReference type="InterPro" id="IPR017441">
    <property type="entry name" value="Protein_kinase_ATP_BS"/>
</dbReference>
<evidence type="ECO:0000256" key="2">
    <source>
        <dbReference type="PROSITE-ProRule" id="PRU10141"/>
    </source>
</evidence>
<name>A0A9E7GLH0_9LILI</name>
<dbReference type="InterPro" id="IPR006073">
    <property type="entry name" value="GTP-bd"/>
</dbReference>
<dbReference type="PANTHER" id="PTHR23305:SF18">
    <property type="entry name" value="OBG-TYPE G DOMAIN-CONTAINING PROTEIN"/>
    <property type="match status" value="1"/>
</dbReference>
<keyword evidence="6" id="KW-0418">Kinase</keyword>
<dbReference type="SUPFAM" id="SSF52540">
    <property type="entry name" value="P-loop containing nucleoside triphosphate hydrolases"/>
    <property type="match status" value="1"/>
</dbReference>
<dbReference type="Proteomes" id="UP001055439">
    <property type="component" value="Chromosome 7"/>
</dbReference>
<dbReference type="InterPro" id="IPR012675">
    <property type="entry name" value="Beta-grasp_dom_sf"/>
</dbReference>
<dbReference type="PROSITE" id="PS00107">
    <property type="entry name" value="PROTEIN_KINASE_ATP"/>
    <property type="match status" value="1"/>
</dbReference>
<protein>
    <submittedName>
        <fullName evidence="6">Protein kinase C terminal domain</fullName>
    </submittedName>
</protein>
<keyword evidence="1 2" id="KW-0547">Nucleotide-binding</keyword>
<accession>A0A9E7GLH0</accession>
<dbReference type="GO" id="GO:0016887">
    <property type="term" value="F:ATP hydrolysis activity"/>
    <property type="evidence" value="ECO:0007669"/>
    <property type="project" value="TreeGrafter"/>
</dbReference>
<dbReference type="CDD" id="cd21742">
    <property type="entry name" value="MobB_NDR_LATS-like"/>
    <property type="match status" value="1"/>
</dbReference>
<dbReference type="OrthoDB" id="3638488at2759"/>
<dbReference type="GO" id="GO:0005525">
    <property type="term" value="F:GTP binding"/>
    <property type="evidence" value="ECO:0007669"/>
    <property type="project" value="InterPro"/>
</dbReference>
<evidence type="ECO:0000256" key="1">
    <source>
        <dbReference type="ARBA" id="ARBA00022741"/>
    </source>
</evidence>
<feature type="coiled-coil region" evidence="3">
    <location>
        <begin position="155"/>
        <end position="182"/>
    </location>
</feature>
<dbReference type="InterPro" id="IPR011009">
    <property type="entry name" value="Kinase-like_dom_sf"/>
</dbReference>
<dbReference type="Gene3D" id="3.40.50.300">
    <property type="entry name" value="P-loop containing nucleotide triphosphate hydrolases"/>
    <property type="match status" value="1"/>
</dbReference>
<organism evidence="6 7">
    <name type="scientific">Musa troglodytarum</name>
    <name type="common">fe'i banana</name>
    <dbReference type="NCBI Taxonomy" id="320322"/>
    <lineage>
        <taxon>Eukaryota</taxon>
        <taxon>Viridiplantae</taxon>
        <taxon>Streptophyta</taxon>
        <taxon>Embryophyta</taxon>
        <taxon>Tracheophyta</taxon>
        <taxon>Spermatophyta</taxon>
        <taxon>Magnoliopsida</taxon>
        <taxon>Liliopsida</taxon>
        <taxon>Zingiberales</taxon>
        <taxon>Musaceae</taxon>
        <taxon>Musa</taxon>
    </lineage>
</organism>
<evidence type="ECO:0000313" key="7">
    <source>
        <dbReference type="Proteomes" id="UP001055439"/>
    </source>
</evidence>
<dbReference type="GO" id="GO:0005737">
    <property type="term" value="C:cytoplasm"/>
    <property type="evidence" value="ECO:0007669"/>
    <property type="project" value="TreeGrafter"/>
</dbReference>